<accession>A0AAD5MNM0</accession>
<dbReference type="PANTHER" id="PTHR12916">
    <property type="entry name" value="CYTOCHROME C OXIDASE POLYPEPTIDE VIC-2"/>
    <property type="match status" value="1"/>
</dbReference>
<dbReference type="FunFam" id="2.10.25.10:FF:000063">
    <property type="entry name" value="Slit guidance ligand 2"/>
    <property type="match status" value="1"/>
</dbReference>
<feature type="disulfide bond" evidence="4">
    <location>
        <begin position="91"/>
        <end position="100"/>
    </location>
</feature>
<evidence type="ECO:0000313" key="6">
    <source>
        <dbReference type="EMBL" id="KAJ1351151.1"/>
    </source>
</evidence>
<dbReference type="SUPFAM" id="SSF57196">
    <property type="entry name" value="EGF/Laminin"/>
    <property type="match status" value="2"/>
</dbReference>
<evidence type="ECO:0000256" key="3">
    <source>
        <dbReference type="ARBA" id="ARBA00023157"/>
    </source>
</evidence>
<keyword evidence="3 4" id="KW-1015">Disulfide bond</keyword>
<comment type="caution">
    <text evidence="4">Lacks conserved residue(s) required for the propagation of feature annotation.</text>
</comment>
<feature type="domain" description="EGF-like" evidence="5">
    <location>
        <begin position="64"/>
        <end position="101"/>
    </location>
</feature>
<dbReference type="GO" id="GO:0005112">
    <property type="term" value="F:Notch binding"/>
    <property type="evidence" value="ECO:0007669"/>
    <property type="project" value="TreeGrafter"/>
</dbReference>
<name>A0AAD5MNM0_PARTN</name>
<proteinExistence type="predicted"/>
<dbReference type="PROSITE" id="PS01186">
    <property type="entry name" value="EGF_2"/>
    <property type="match status" value="2"/>
</dbReference>
<reference evidence="6" key="1">
    <citation type="submission" date="2021-06" db="EMBL/GenBank/DDBJ databases">
        <title>Parelaphostrongylus tenuis whole genome reference sequence.</title>
        <authorList>
            <person name="Garwood T.J."/>
            <person name="Larsen P.A."/>
            <person name="Fountain-Jones N.M."/>
            <person name="Garbe J.R."/>
            <person name="Macchietto M.G."/>
            <person name="Kania S.A."/>
            <person name="Gerhold R.W."/>
            <person name="Richards J.E."/>
            <person name="Wolf T.M."/>
        </authorList>
    </citation>
    <scope>NUCLEOTIDE SEQUENCE</scope>
    <source>
        <strain evidence="6">MNPRO001-30</strain>
        <tissue evidence="6">Meninges</tissue>
    </source>
</reference>
<evidence type="ECO:0000256" key="1">
    <source>
        <dbReference type="ARBA" id="ARBA00022536"/>
    </source>
</evidence>
<dbReference type="FunFam" id="2.10.25.10:FF:000851">
    <property type="entry name" value="Slit homolog 1 protein"/>
    <property type="match status" value="1"/>
</dbReference>
<evidence type="ECO:0000259" key="5">
    <source>
        <dbReference type="PROSITE" id="PS50026"/>
    </source>
</evidence>
<keyword evidence="7" id="KW-1185">Reference proteome</keyword>
<dbReference type="Gene3D" id="2.10.25.10">
    <property type="entry name" value="Laminin"/>
    <property type="match status" value="3"/>
</dbReference>
<dbReference type="GO" id="GO:0005509">
    <property type="term" value="F:calcium ion binding"/>
    <property type="evidence" value="ECO:0007669"/>
    <property type="project" value="InterPro"/>
</dbReference>
<evidence type="ECO:0000256" key="2">
    <source>
        <dbReference type="ARBA" id="ARBA00022737"/>
    </source>
</evidence>
<dbReference type="Proteomes" id="UP001196413">
    <property type="component" value="Unassembled WGS sequence"/>
</dbReference>
<dbReference type="InterPro" id="IPR000742">
    <property type="entry name" value="EGF"/>
</dbReference>
<feature type="disulfide bond" evidence="4">
    <location>
        <begin position="52"/>
        <end position="61"/>
    </location>
</feature>
<keyword evidence="1 4" id="KW-0245">EGF-like domain</keyword>
<dbReference type="InterPro" id="IPR001881">
    <property type="entry name" value="EGF-like_Ca-bd_dom"/>
</dbReference>
<dbReference type="AlphaFoldDB" id="A0AAD5MNM0"/>
<dbReference type="Pfam" id="PF00008">
    <property type="entry name" value="EGF"/>
    <property type="match status" value="2"/>
</dbReference>
<protein>
    <recommendedName>
        <fullName evidence="5">EGF-like domain-containing protein</fullName>
    </recommendedName>
</protein>
<dbReference type="SMART" id="SM00181">
    <property type="entry name" value="EGF"/>
    <property type="match status" value="2"/>
</dbReference>
<dbReference type="PROSITE" id="PS50026">
    <property type="entry name" value="EGF_3"/>
    <property type="match status" value="2"/>
</dbReference>
<evidence type="ECO:0000313" key="7">
    <source>
        <dbReference type="Proteomes" id="UP001196413"/>
    </source>
</evidence>
<dbReference type="GO" id="GO:0007219">
    <property type="term" value="P:Notch signaling pathway"/>
    <property type="evidence" value="ECO:0007669"/>
    <property type="project" value="TreeGrafter"/>
</dbReference>
<dbReference type="PROSITE" id="PS00022">
    <property type="entry name" value="EGF_1"/>
    <property type="match status" value="2"/>
</dbReference>
<keyword evidence="2" id="KW-0677">Repeat</keyword>
<dbReference type="PANTHER" id="PTHR12916:SF9">
    <property type="entry name" value="NEUROGENIC LOCUS NOTCH HOMOLOG PROTEIN 1-RELATED"/>
    <property type="match status" value="1"/>
</dbReference>
<sequence>MMRNRIPDQAFQRCIGALPEWVSLKCNKCLAEPCKNGARCKIISGRSYQCNCASGYYGKHCEHKVDACYGHPCLNNAVCKVIQEGRFTCLCAKGFKGDYCQVNIDDCEKNKCQNGAQCIDLHGKLKADFTV</sequence>
<dbReference type="EMBL" id="JAHQIW010001017">
    <property type="protein sequence ID" value="KAJ1351151.1"/>
    <property type="molecule type" value="Genomic_DNA"/>
</dbReference>
<organism evidence="6 7">
    <name type="scientific">Parelaphostrongylus tenuis</name>
    <name type="common">Meningeal worm</name>
    <dbReference type="NCBI Taxonomy" id="148309"/>
    <lineage>
        <taxon>Eukaryota</taxon>
        <taxon>Metazoa</taxon>
        <taxon>Ecdysozoa</taxon>
        <taxon>Nematoda</taxon>
        <taxon>Chromadorea</taxon>
        <taxon>Rhabditida</taxon>
        <taxon>Rhabditina</taxon>
        <taxon>Rhabditomorpha</taxon>
        <taxon>Strongyloidea</taxon>
        <taxon>Metastrongylidae</taxon>
        <taxon>Parelaphostrongylus</taxon>
    </lineage>
</organism>
<dbReference type="SMART" id="SM00179">
    <property type="entry name" value="EGF_CA"/>
    <property type="match status" value="2"/>
</dbReference>
<comment type="caution">
    <text evidence="6">The sequence shown here is derived from an EMBL/GenBank/DDBJ whole genome shotgun (WGS) entry which is preliminary data.</text>
</comment>
<evidence type="ECO:0000256" key="4">
    <source>
        <dbReference type="PROSITE-ProRule" id="PRU00076"/>
    </source>
</evidence>
<feature type="domain" description="EGF-like" evidence="5">
    <location>
        <begin position="27"/>
        <end position="62"/>
    </location>
</feature>
<dbReference type="CDD" id="cd00054">
    <property type="entry name" value="EGF_CA"/>
    <property type="match status" value="1"/>
</dbReference>
<gene>
    <name evidence="6" type="ORF">KIN20_007109</name>
</gene>